<name>A0A671SB40_9TELE</name>
<protein>
    <recommendedName>
        <fullName evidence="4">Granulins domain-containing protein</fullName>
    </recommendedName>
</protein>
<keyword evidence="3" id="KW-1185">Reference proteome</keyword>
<dbReference type="Proteomes" id="UP000472260">
    <property type="component" value="Unassembled WGS sequence"/>
</dbReference>
<evidence type="ECO:0000313" key="3">
    <source>
        <dbReference type="Proteomes" id="UP000472260"/>
    </source>
</evidence>
<feature type="signal peptide" evidence="1">
    <location>
        <begin position="1"/>
        <end position="16"/>
    </location>
</feature>
<keyword evidence="1" id="KW-0732">Signal</keyword>
<dbReference type="Ensembl" id="ENSSANT00000099223.1">
    <property type="protein sequence ID" value="ENSSANP00000093416.1"/>
    <property type="gene ID" value="ENSSANG00000046052.1"/>
</dbReference>
<evidence type="ECO:0000313" key="2">
    <source>
        <dbReference type="Ensembl" id="ENSSANP00000093416.1"/>
    </source>
</evidence>
<dbReference type="SUPFAM" id="SSF57277">
    <property type="entry name" value="Granulin repeat"/>
    <property type="match status" value="1"/>
</dbReference>
<dbReference type="Gene3D" id="2.10.25.160">
    <property type="entry name" value="Granulin"/>
    <property type="match status" value="1"/>
</dbReference>
<reference evidence="2" key="2">
    <citation type="submission" date="2025-09" db="UniProtKB">
        <authorList>
            <consortium name="Ensembl"/>
        </authorList>
    </citation>
    <scope>IDENTIFICATION</scope>
</reference>
<dbReference type="PROSITE" id="PS51257">
    <property type="entry name" value="PROKAR_LIPOPROTEIN"/>
    <property type="match status" value="1"/>
</dbReference>
<reference evidence="2" key="1">
    <citation type="submission" date="2025-08" db="UniProtKB">
        <authorList>
            <consortium name="Ensembl"/>
        </authorList>
    </citation>
    <scope>IDENTIFICATION</scope>
</reference>
<dbReference type="AlphaFoldDB" id="A0A671SB40"/>
<sequence>MLKVTLGLALVTLVACSQYPNNEVCEAGQTCCQDLTGEFSCCPFHHVRDRTSDRYIKTVSF</sequence>
<feature type="chain" id="PRO_5025579106" description="Granulins domain-containing protein" evidence="1">
    <location>
        <begin position="17"/>
        <end position="61"/>
    </location>
</feature>
<accession>A0A671SB40</accession>
<dbReference type="InterPro" id="IPR037277">
    <property type="entry name" value="Granulin_sf"/>
</dbReference>
<proteinExistence type="predicted"/>
<evidence type="ECO:0008006" key="4">
    <source>
        <dbReference type="Google" id="ProtNLM"/>
    </source>
</evidence>
<organism evidence="2 3">
    <name type="scientific">Sinocyclocheilus anshuiensis</name>
    <dbReference type="NCBI Taxonomy" id="1608454"/>
    <lineage>
        <taxon>Eukaryota</taxon>
        <taxon>Metazoa</taxon>
        <taxon>Chordata</taxon>
        <taxon>Craniata</taxon>
        <taxon>Vertebrata</taxon>
        <taxon>Euteleostomi</taxon>
        <taxon>Actinopterygii</taxon>
        <taxon>Neopterygii</taxon>
        <taxon>Teleostei</taxon>
        <taxon>Ostariophysi</taxon>
        <taxon>Cypriniformes</taxon>
        <taxon>Cyprinidae</taxon>
        <taxon>Cyprininae</taxon>
        <taxon>Sinocyclocheilus</taxon>
    </lineage>
</organism>
<evidence type="ECO:0000256" key="1">
    <source>
        <dbReference type="SAM" id="SignalP"/>
    </source>
</evidence>